<protein>
    <recommendedName>
        <fullName evidence="4">Outer membrane beta-barrel porin/alpha-amylase</fullName>
    </recommendedName>
</protein>
<evidence type="ECO:0000313" key="2">
    <source>
        <dbReference type="EMBL" id="MEN3067114.1"/>
    </source>
</evidence>
<proteinExistence type="predicted"/>
<comment type="caution">
    <text evidence="2">The sequence shown here is derived from an EMBL/GenBank/DDBJ whole genome shotgun (WGS) entry which is preliminary data.</text>
</comment>
<accession>A0ABU9YTU3</accession>
<organism evidence="2 3">
    <name type="scientific">Uliginosibacterium sediminicola</name>
    <dbReference type="NCBI Taxonomy" id="2024550"/>
    <lineage>
        <taxon>Bacteria</taxon>
        <taxon>Pseudomonadati</taxon>
        <taxon>Pseudomonadota</taxon>
        <taxon>Betaproteobacteria</taxon>
        <taxon>Rhodocyclales</taxon>
        <taxon>Zoogloeaceae</taxon>
        <taxon>Uliginosibacterium</taxon>
    </lineage>
</organism>
<gene>
    <name evidence="2" type="ORF">ABDB84_01415</name>
</gene>
<sequence length="233" mass="25290">MRIFGAACLLLTATAANAGRPLTTEDAGFIDKGGVELENYYHRQTARGVESLSGLHVQPSVGIGFNTQIGIGVDFLRQYNADFEGRKSSGEYAIVGKTGLKALTDDEYGVAVAWSVDRTRAPGERFRYDNAALNSALTVPLEQWLLHANLGWARTRLGKQNSTTWALAAERIAAIGPVDLAAESYGNDHNAAWLGVAARWVVKEDKLFIDSSWAKQLGGERSRAFTLGLKLAY</sequence>
<evidence type="ECO:0000256" key="1">
    <source>
        <dbReference type="SAM" id="SignalP"/>
    </source>
</evidence>
<reference evidence="2 3" key="1">
    <citation type="journal article" date="2018" name="Int. J. Syst. Evol. Microbiol.">
        <title>Uliginosibacterium sediminicola sp. nov., isolated from freshwater sediment.</title>
        <authorList>
            <person name="Hwang W.M."/>
            <person name="Kim S.M."/>
            <person name="Kang K."/>
            <person name="Ahn T.Y."/>
        </authorList>
    </citation>
    <scope>NUCLEOTIDE SEQUENCE [LARGE SCALE GENOMIC DNA]</scope>
    <source>
        <strain evidence="2 3">M1-21</strain>
    </source>
</reference>
<evidence type="ECO:0000313" key="3">
    <source>
        <dbReference type="Proteomes" id="UP001410394"/>
    </source>
</evidence>
<dbReference type="RefSeq" id="WP_345917882.1">
    <property type="nucleotide sequence ID" value="NZ_JBDIVE010000001.1"/>
</dbReference>
<feature type="chain" id="PRO_5046946427" description="Outer membrane beta-barrel porin/alpha-amylase" evidence="1">
    <location>
        <begin position="19"/>
        <end position="233"/>
    </location>
</feature>
<evidence type="ECO:0008006" key="4">
    <source>
        <dbReference type="Google" id="ProtNLM"/>
    </source>
</evidence>
<feature type="signal peptide" evidence="1">
    <location>
        <begin position="1"/>
        <end position="18"/>
    </location>
</feature>
<dbReference type="EMBL" id="JBDIVE010000001">
    <property type="protein sequence ID" value="MEN3067114.1"/>
    <property type="molecule type" value="Genomic_DNA"/>
</dbReference>
<name>A0ABU9YTU3_9RHOO</name>
<keyword evidence="3" id="KW-1185">Reference proteome</keyword>
<dbReference type="Proteomes" id="UP001410394">
    <property type="component" value="Unassembled WGS sequence"/>
</dbReference>
<keyword evidence="1" id="KW-0732">Signal</keyword>